<evidence type="ECO:0000256" key="1">
    <source>
        <dbReference type="ARBA" id="ARBA00022741"/>
    </source>
</evidence>
<keyword evidence="7" id="KW-0347">Helicase</keyword>
<feature type="domain" description="UvrD-like helicase C-terminal" evidence="3">
    <location>
        <begin position="644"/>
        <end position="692"/>
    </location>
</feature>
<dbReference type="InterPro" id="IPR006345">
    <property type="entry name" value="RecD2"/>
</dbReference>
<dbReference type="InterPro" id="IPR041451">
    <property type="entry name" value="RecD2_SH13"/>
</dbReference>
<dbReference type="GO" id="GO:0043139">
    <property type="term" value="F:5'-3' DNA helicase activity"/>
    <property type="evidence" value="ECO:0007669"/>
    <property type="project" value="InterPro"/>
</dbReference>
<dbReference type="InterPro" id="IPR055446">
    <property type="entry name" value="RecD2_N_OB"/>
</dbReference>
<dbReference type="GO" id="GO:0009338">
    <property type="term" value="C:exodeoxyribonuclease V complex"/>
    <property type="evidence" value="ECO:0007669"/>
    <property type="project" value="TreeGrafter"/>
</dbReference>
<name>B8FBC1_DESAL</name>
<dbReference type="EC" id="3.1.11.5" evidence="7"/>
<keyword evidence="1" id="KW-0547">Nucleotide-binding</keyword>
<dbReference type="RefSeq" id="WP_015947635.1">
    <property type="nucleotide sequence ID" value="NC_011768.1"/>
</dbReference>
<proteinExistence type="inferred from homology"/>
<evidence type="ECO:0000313" key="8">
    <source>
        <dbReference type="Proteomes" id="UP000000739"/>
    </source>
</evidence>
<dbReference type="AlphaFoldDB" id="B8FBC1"/>
<dbReference type="Pfam" id="PF13245">
    <property type="entry name" value="AAA_19"/>
    <property type="match status" value="1"/>
</dbReference>
<feature type="domain" description="ATP-dependent RecD2 DNA helicase-like helix-hairpin-helix" evidence="4">
    <location>
        <begin position="139"/>
        <end position="228"/>
    </location>
</feature>
<protein>
    <submittedName>
        <fullName evidence="7">Helicase, RecD/TraA family</fullName>
        <ecNumber evidence="7">3.1.11.5</ecNumber>
    </submittedName>
</protein>
<dbReference type="InterPro" id="IPR027417">
    <property type="entry name" value="P-loop_NTPase"/>
</dbReference>
<dbReference type="GO" id="GO:0005524">
    <property type="term" value="F:ATP binding"/>
    <property type="evidence" value="ECO:0007669"/>
    <property type="project" value="UniProtKB-KW"/>
</dbReference>
<dbReference type="Pfam" id="PF13538">
    <property type="entry name" value="UvrD_C_2"/>
    <property type="match status" value="1"/>
</dbReference>
<evidence type="ECO:0000313" key="7">
    <source>
        <dbReference type="EMBL" id="ACL04565.1"/>
    </source>
</evidence>
<dbReference type="HAMAP" id="MF_01488">
    <property type="entry name" value="RecD2"/>
    <property type="match status" value="1"/>
</dbReference>
<dbReference type="Proteomes" id="UP000000739">
    <property type="component" value="Chromosome"/>
</dbReference>
<dbReference type="KEGG" id="dal:Dalk_2875"/>
<dbReference type="GO" id="GO:0003677">
    <property type="term" value="F:DNA binding"/>
    <property type="evidence" value="ECO:0007669"/>
    <property type="project" value="InterPro"/>
</dbReference>
<dbReference type="InterPro" id="IPR027785">
    <property type="entry name" value="UvrD-like_helicase_C"/>
</dbReference>
<dbReference type="Gene3D" id="3.40.50.300">
    <property type="entry name" value="P-loop containing nucleotide triphosphate hydrolases"/>
    <property type="match status" value="2"/>
</dbReference>
<evidence type="ECO:0000259" key="6">
    <source>
        <dbReference type="Pfam" id="PF23139"/>
    </source>
</evidence>
<evidence type="ECO:0000259" key="3">
    <source>
        <dbReference type="Pfam" id="PF13538"/>
    </source>
</evidence>
<dbReference type="NCBIfam" id="TIGR01448">
    <property type="entry name" value="recD_rel"/>
    <property type="match status" value="1"/>
</dbReference>
<dbReference type="SUPFAM" id="SSF52540">
    <property type="entry name" value="P-loop containing nucleoside triphosphate hydrolases"/>
    <property type="match status" value="2"/>
</dbReference>
<dbReference type="Pfam" id="PF23139">
    <property type="entry name" value="OB_YrrC"/>
    <property type="match status" value="1"/>
</dbReference>
<dbReference type="GO" id="GO:0017116">
    <property type="term" value="F:single-stranded DNA helicase activity"/>
    <property type="evidence" value="ECO:0007669"/>
    <property type="project" value="TreeGrafter"/>
</dbReference>
<evidence type="ECO:0000259" key="4">
    <source>
        <dbReference type="Pfam" id="PF14490"/>
    </source>
</evidence>
<gene>
    <name evidence="7" type="ordered locus">Dalk_2875</name>
</gene>
<feature type="domain" description="ATP-dependent RecD2 DNA helicase SH3" evidence="5">
    <location>
        <begin position="566"/>
        <end position="627"/>
    </location>
</feature>
<dbReference type="Gene3D" id="1.10.150.20">
    <property type="entry name" value="5' to 3' exonuclease, C-terminal subdomain"/>
    <property type="match status" value="1"/>
</dbReference>
<dbReference type="PANTHER" id="PTHR43788:SF6">
    <property type="entry name" value="DNA HELICASE B"/>
    <property type="match status" value="1"/>
</dbReference>
<dbReference type="InterPro" id="IPR010994">
    <property type="entry name" value="RuvA_2-like"/>
</dbReference>
<keyword evidence="7" id="KW-0378">Hydrolase</keyword>
<dbReference type="eggNOG" id="COG0507">
    <property type="taxonomic scope" value="Bacteria"/>
</dbReference>
<dbReference type="InterPro" id="IPR029493">
    <property type="entry name" value="RecD2-like_HHH"/>
</dbReference>
<dbReference type="PANTHER" id="PTHR43788">
    <property type="entry name" value="DNA2/NAM7 HELICASE FAMILY MEMBER"/>
    <property type="match status" value="1"/>
</dbReference>
<dbReference type="Gene3D" id="1.10.10.2220">
    <property type="match status" value="1"/>
</dbReference>
<dbReference type="InterPro" id="IPR050534">
    <property type="entry name" value="Coronavir_polyprotein_1ab"/>
</dbReference>
<feature type="domain" description="ATP-dependent RecD2 DNA helicase OB-fold" evidence="6">
    <location>
        <begin position="1"/>
        <end position="73"/>
    </location>
</feature>
<dbReference type="Pfam" id="PF14490">
    <property type="entry name" value="HHH_RecD2"/>
    <property type="match status" value="1"/>
</dbReference>
<dbReference type="HOGENOM" id="CLU_007524_0_3_7"/>
<dbReference type="CDD" id="cd17933">
    <property type="entry name" value="DEXSc_RecD-like"/>
    <property type="match status" value="1"/>
</dbReference>
<dbReference type="SUPFAM" id="SSF47781">
    <property type="entry name" value="RuvA domain 2-like"/>
    <property type="match status" value="1"/>
</dbReference>
<dbReference type="CDD" id="cd18809">
    <property type="entry name" value="SF1_C_RecD"/>
    <property type="match status" value="1"/>
</dbReference>
<dbReference type="GO" id="GO:0008854">
    <property type="term" value="F:exodeoxyribonuclease V activity"/>
    <property type="evidence" value="ECO:0007669"/>
    <property type="project" value="UniProtKB-EC"/>
</dbReference>
<evidence type="ECO:0000256" key="2">
    <source>
        <dbReference type="ARBA" id="ARBA00022840"/>
    </source>
</evidence>
<dbReference type="Gene3D" id="2.30.30.940">
    <property type="match status" value="1"/>
</dbReference>
<organism evidence="7 8">
    <name type="scientific">Desulfatibacillum aliphaticivorans</name>
    <dbReference type="NCBI Taxonomy" id="218208"/>
    <lineage>
        <taxon>Bacteria</taxon>
        <taxon>Pseudomonadati</taxon>
        <taxon>Thermodesulfobacteriota</taxon>
        <taxon>Desulfobacteria</taxon>
        <taxon>Desulfobacterales</taxon>
        <taxon>Desulfatibacillaceae</taxon>
        <taxon>Desulfatibacillum</taxon>
    </lineage>
</organism>
<accession>B8FBC1</accession>
<dbReference type="Pfam" id="PF18335">
    <property type="entry name" value="SH3_13"/>
    <property type="match status" value="1"/>
</dbReference>
<evidence type="ECO:0000259" key="5">
    <source>
        <dbReference type="Pfam" id="PF18335"/>
    </source>
</evidence>
<sequence>MPEIQGKVQGITFFNERNMYTIARVDTDNGLKTLVGAMGRLAVGETIKARGEWDVHPRFGEQFKVDAFEILLPSTTEGVRNYLASGMIRGVGPAMADRIIDHFGEKALEILDESPKRLSEVKGIGKKKLKGIIADWQDKRTQRNVLMFLASFGIGTAYGVRIFQTYGQETGAIIKDNPYKLAEDVAGIGFSTADGIARKMGIPADSPKRLEAGVLHALSRASNNGHFYLPREELIHEAASLLDQNPSDVDNILSGMWQTGKVIFDKITDDPENPLDIVYLTAYYATEVGLARRIQAFLTVPLNLKKIKAEEALERVHQRFAIRLSEEQLDVLEKIFGSRISVITGGPGTGKTTLVRSVQLLFSAMGKSVLQVAPTGRAAKRLAEVTSRDASTIHRALAYDFKTGKFFRNEEEPLDADVIIVDEASMVDAFLMYHLIKAIPMNAVLILVGDVSQLPPVGPGNALRDIIESGQVPVFHLTKIFRQAAQSLIIRNAHRVNAGEDLVTVRDQSKEDPDFYFLSENDQERMVSLVLTMCRERIPNRFGFDPMTQIQVLTPMHKGPAGTINLNRQLQKILNPGPDLITRGEQCFRAGDKVMQIKNNYSKEVFNGDIGAITNVSPSSKSVVVEFDAGPVPYTFSEMEELVLAYAISIHKSQGSEYPAVIMLLSTAHYALLQRNLVYTGITRAKRLMVLVGSQKAVSLAVGNDTPSRRATRLAHRLRQTSPSLVDDDE</sequence>
<dbReference type="EMBL" id="CP001322">
    <property type="protein sequence ID" value="ACL04565.1"/>
    <property type="molecule type" value="Genomic_DNA"/>
</dbReference>
<dbReference type="GO" id="GO:0006310">
    <property type="term" value="P:DNA recombination"/>
    <property type="evidence" value="ECO:0007669"/>
    <property type="project" value="InterPro"/>
</dbReference>
<keyword evidence="8" id="KW-1185">Reference proteome</keyword>
<reference evidence="7 8" key="1">
    <citation type="journal article" date="2012" name="Environ. Microbiol.">
        <title>The genome sequence of Desulfatibacillum alkenivorans AK-01: a blueprint for anaerobic alkane oxidation.</title>
        <authorList>
            <person name="Callaghan A.V."/>
            <person name="Morris B.E."/>
            <person name="Pereira I.A."/>
            <person name="McInerney M.J."/>
            <person name="Austin R.N."/>
            <person name="Groves J.T."/>
            <person name="Kukor J.J."/>
            <person name="Suflita J.M."/>
            <person name="Young L.Y."/>
            <person name="Zylstra G.J."/>
            <person name="Wawrik B."/>
        </authorList>
    </citation>
    <scope>NUCLEOTIDE SEQUENCE [LARGE SCALE GENOMIC DNA]</scope>
    <source>
        <strain evidence="7 8">AK-01</strain>
    </source>
</reference>
<keyword evidence="2" id="KW-0067">ATP-binding</keyword>
<dbReference type="Pfam" id="PF14520">
    <property type="entry name" value="HHH_5"/>
    <property type="match status" value="1"/>
</dbReference>